<name>A0A6A2YVN3_HIBSY</name>
<dbReference type="Pfam" id="PF05911">
    <property type="entry name" value="FPP"/>
    <property type="match status" value="1"/>
</dbReference>
<sequence>MTILKYPLSESWNLSFSLDASPKASVDSIDVKDDIKSLTEKLSAALVNVSAKEDLVKQHSQVAEEAIAGWEKAENEVVVLKQKLEDAVQQNSALEDPAMEKENSALKLELSSYLEEMEFRTIERDLSIQAAETASKQQVESVKKVNRHVPSSSVEIDLLDGFLDMERLAALPETKSEYKCLESKATVKQSIDSDNLLKEELEGYILLWIIRGKGRCHGVIKLLLSSSINGKIVN</sequence>
<evidence type="ECO:0000313" key="4">
    <source>
        <dbReference type="Proteomes" id="UP000436088"/>
    </source>
</evidence>
<comment type="similarity">
    <text evidence="1">Belongs to the FPP family.</text>
</comment>
<evidence type="ECO:0000256" key="2">
    <source>
        <dbReference type="ARBA" id="ARBA00023054"/>
    </source>
</evidence>
<protein>
    <recommendedName>
        <fullName evidence="5">Filament-like plant protein</fullName>
    </recommendedName>
</protein>
<evidence type="ECO:0008006" key="5">
    <source>
        <dbReference type="Google" id="ProtNLM"/>
    </source>
</evidence>
<keyword evidence="2" id="KW-0175">Coiled coil</keyword>
<dbReference type="Proteomes" id="UP000436088">
    <property type="component" value="Unassembled WGS sequence"/>
</dbReference>
<dbReference type="InterPro" id="IPR008587">
    <property type="entry name" value="FPP_plant"/>
</dbReference>
<evidence type="ECO:0000256" key="1">
    <source>
        <dbReference type="ARBA" id="ARBA00005921"/>
    </source>
</evidence>
<comment type="caution">
    <text evidence="3">The sequence shown here is derived from an EMBL/GenBank/DDBJ whole genome shotgun (WGS) entry which is preliminary data.</text>
</comment>
<keyword evidence="4" id="KW-1185">Reference proteome</keyword>
<dbReference type="AlphaFoldDB" id="A0A6A2YVN3"/>
<dbReference type="PANTHER" id="PTHR31580:SF5">
    <property type="entry name" value="FILAMENT-LIKE PLANT PROTEIN 1-RELATED"/>
    <property type="match status" value="1"/>
</dbReference>
<reference evidence="3" key="1">
    <citation type="submission" date="2019-09" db="EMBL/GenBank/DDBJ databases">
        <title>Draft genome information of white flower Hibiscus syriacus.</title>
        <authorList>
            <person name="Kim Y.-M."/>
        </authorList>
    </citation>
    <scope>NUCLEOTIDE SEQUENCE [LARGE SCALE GENOMIC DNA]</scope>
    <source>
        <strain evidence="3">YM2019G1</strain>
    </source>
</reference>
<accession>A0A6A2YVN3</accession>
<proteinExistence type="inferred from homology"/>
<gene>
    <name evidence="3" type="ORF">F3Y22_tig00111200pilonHSYRG00074</name>
</gene>
<organism evidence="3 4">
    <name type="scientific">Hibiscus syriacus</name>
    <name type="common">Rose of Sharon</name>
    <dbReference type="NCBI Taxonomy" id="106335"/>
    <lineage>
        <taxon>Eukaryota</taxon>
        <taxon>Viridiplantae</taxon>
        <taxon>Streptophyta</taxon>
        <taxon>Embryophyta</taxon>
        <taxon>Tracheophyta</taxon>
        <taxon>Spermatophyta</taxon>
        <taxon>Magnoliopsida</taxon>
        <taxon>eudicotyledons</taxon>
        <taxon>Gunneridae</taxon>
        <taxon>Pentapetalae</taxon>
        <taxon>rosids</taxon>
        <taxon>malvids</taxon>
        <taxon>Malvales</taxon>
        <taxon>Malvaceae</taxon>
        <taxon>Malvoideae</taxon>
        <taxon>Hibiscus</taxon>
    </lineage>
</organism>
<evidence type="ECO:0000313" key="3">
    <source>
        <dbReference type="EMBL" id="KAE8683554.1"/>
    </source>
</evidence>
<dbReference type="PANTHER" id="PTHR31580">
    <property type="entry name" value="FILAMENT-LIKE PLANT PROTEIN 4"/>
    <property type="match status" value="1"/>
</dbReference>
<dbReference type="EMBL" id="VEPZ02001265">
    <property type="protein sequence ID" value="KAE8683554.1"/>
    <property type="molecule type" value="Genomic_DNA"/>
</dbReference>